<evidence type="ECO:0000256" key="4">
    <source>
        <dbReference type="ARBA" id="ARBA00022695"/>
    </source>
</evidence>
<feature type="non-terminal residue" evidence="7">
    <location>
        <position position="1"/>
    </location>
</feature>
<dbReference type="GO" id="GO:0003677">
    <property type="term" value="F:DNA binding"/>
    <property type="evidence" value="ECO:0007669"/>
    <property type="project" value="InterPro"/>
</dbReference>
<dbReference type="EC" id="2.7.7.6" evidence="1"/>
<organism evidence="7">
    <name type="scientific">marine metagenome</name>
    <dbReference type="NCBI Taxonomy" id="408172"/>
    <lineage>
        <taxon>unclassified sequences</taxon>
        <taxon>metagenomes</taxon>
        <taxon>ecological metagenomes</taxon>
    </lineage>
</organism>
<dbReference type="PANTHER" id="PTHR20856">
    <property type="entry name" value="DNA-DIRECTED RNA POLYMERASE I SUBUNIT 2"/>
    <property type="match status" value="1"/>
</dbReference>
<evidence type="ECO:0000313" key="7">
    <source>
        <dbReference type="EMBL" id="SVE03953.1"/>
    </source>
</evidence>
<evidence type="ECO:0000256" key="3">
    <source>
        <dbReference type="ARBA" id="ARBA00022679"/>
    </source>
</evidence>
<dbReference type="Pfam" id="PF00562">
    <property type="entry name" value="RNA_pol_Rpb2_6"/>
    <property type="match status" value="1"/>
</dbReference>
<dbReference type="GO" id="GO:0000428">
    <property type="term" value="C:DNA-directed RNA polymerase complex"/>
    <property type="evidence" value="ECO:0007669"/>
    <property type="project" value="UniProtKB-KW"/>
</dbReference>
<dbReference type="InterPro" id="IPR014724">
    <property type="entry name" value="RNA_pol_RPB2_OB-fold"/>
</dbReference>
<evidence type="ECO:0000256" key="1">
    <source>
        <dbReference type="ARBA" id="ARBA00012418"/>
    </source>
</evidence>
<dbReference type="SUPFAM" id="SSF64484">
    <property type="entry name" value="beta and beta-prime subunits of DNA dependent RNA-polymerase"/>
    <property type="match status" value="1"/>
</dbReference>
<evidence type="ECO:0000259" key="6">
    <source>
        <dbReference type="Pfam" id="PF00562"/>
    </source>
</evidence>
<dbReference type="GO" id="GO:0006351">
    <property type="term" value="P:DNA-templated transcription"/>
    <property type="evidence" value="ECO:0007669"/>
    <property type="project" value="InterPro"/>
</dbReference>
<evidence type="ECO:0000256" key="2">
    <source>
        <dbReference type="ARBA" id="ARBA00022478"/>
    </source>
</evidence>
<dbReference type="AlphaFoldDB" id="A0A383A8M0"/>
<sequence>QRQAVPLVKPKAPLVGTGMEAIVAHDSGAVVVAESDGEVISADATRIVVRNGVKKSHNKIKSGGGYLDSAVSIYTLAKYQRSNQNTCVNQKPLVLSGQKIKRGEVIADGPSTEKGELALGRNVLVAFMPWDGYNFEDAIIVSEKLVKDDVYTSIHIEEFVVEARDTKQGREEITRDISNVGEEALKNLDESGIIRVGATVKPGDILVGKITPKGETQLSPEEKLLKAIFGEKAGDVRDTSLRVPPGIHGTVI</sequence>
<evidence type="ECO:0000256" key="5">
    <source>
        <dbReference type="ARBA" id="ARBA00023163"/>
    </source>
</evidence>
<proteinExistence type="predicted"/>
<dbReference type="GO" id="GO:0032549">
    <property type="term" value="F:ribonucleoside binding"/>
    <property type="evidence" value="ECO:0007669"/>
    <property type="project" value="InterPro"/>
</dbReference>
<dbReference type="GO" id="GO:0003899">
    <property type="term" value="F:DNA-directed RNA polymerase activity"/>
    <property type="evidence" value="ECO:0007669"/>
    <property type="project" value="UniProtKB-EC"/>
</dbReference>
<reference evidence="7" key="1">
    <citation type="submission" date="2018-05" db="EMBL/GenBank/DDBJ databases">
        <authorList>
            <person name="Lanie J.A."/>
            <person name="Ng W.-L."/>
            <person name="Kazmierczak K.M."/>
            <person name="Andrzejewski T.M."/>
            <person name="Davidsen T.M."/>
            <person name="Wayne K.J."/>
            <person name="Tettelin H."/>
            <person name="Glass J.I."/>
            <person name="Rusch D."/>
            <person name="Podicherti R."/>
            <person name="Tsui H.-C.T."/>
            <person name="Winkler M.E."/>
        </authorList>
    </citation>
    <scope>NUCLEOTIDE SEQUENCE</scope>
</reference>
<keyword evidence="5" id="KW-0804">Transcription</keyword>
<keyword evidence="2" id="KW-0240">DNA-directed RNA polymerase</keyword>
<dbReference type="EMBL" id="UINC01190012">
    <property type="protein sequence ID" value="SVE03953.1"/>
    <property type="molecule type" value="Genomic_DNA"/>
</dbReference>
<protein>
    <recommendedName>
        <fullName evidence="1">DNA-directed RNA polymerase</fullName>
        <ecNumber evidence="1">2.7.7.6</ecNumber>
    </recommendedName>
</protein>
<gene>
    <name evidence="7" type="ORF">METZ01_LOCUS456807</name>
</gene>
<feature type="domain" description="DNA-directed RNA polymerase subunit 2 hybrid-binding" evidence="6">
    <location>
        <begin position="32"/>
        <end position="252"/>
    </location>
</feature>
<dbReference type="Gene3D" id="2.40.50.100">
    <property type="match status" value="1"/>
</dbReference>
<dbReference type="Gene3D" id="2.40.50.150">
    <property type="match status" value="1"/>
</dbReference>
<dbReference type="InterPro" id="IPR015712">
    <property type="entry name" value="DNA-dir_RNA_pol_su2"/>
</dbReference>
<name>A0A383A8M0_9ZZZZ</name>
<accession>A0A383A8M0</accession>
<keyword evidence="3" id="KW-0808">Transferase</keyword>
<feature type="non-terminal residue" evidence="7">
    <location>
        <position position="252"/>
    </location>
</feature>
<dbReference type="InterPro" id="IPR007120">
    <property type="entry name" value="DNA-dir_RNAP_su2_dom"/>
</dbReference>
<keyword evidence="4" id="KW-0548">Nucleotidyltransferase</keyword>